<sequence>MVRIINYKKRQAEDGREFFVLEISGGIEMVQSKETGQFYATSKKSSIPSTFDEETCIALIGTEIPGQVVRQEVDPYPYTVRETGEEILLTHRWVYIQEDAHPVSNRFKADTNVFSKNGHLEPAEAF</sequence>
<reference evidence="1" key="1">
    <citation type="submission" date="2020-04" db="EMBL/GenBank/DDBJ databases">
        <authorList>
            <person name="Zhang T."/>
        </authorList>
    </citation>
    <scope>NUCLEOTIDE SEQUENCE</scope>
    <source>
        <strain evidence="1">HKST-UBA13</strain>
    </source>
</reference>
<protein>
    <submittedName>
        <fullName evidence="1">Uncharacterized protein</fullName>
    </submittedName>
</protein>
<comment type="caution">
    <text evidence="1">The sequence shown here is derived from an EMBL/GenBank/DDBJ whole genome shotgun (WGS) entry which is preliminary data.</text>
</comment>
<proteinExistence type="predicted"/>
<evidence type="ECO:0000313" key="1">
    <source>
        <dbReference type="EMBL" id="MCA9381364.1"/>
    </source>
</evidence>
<name>A0A955L1W7_9BACT</name>
<gene>
    <name evidence="1" type="ORF">KC678_03805</name>
</gene>
<dbReference type="AlphaFoldDB" id="A0A955L1W7"/>
<reference evidence="1" key="2">
    <citation type="journal article" date="2021" name="Microbiome">
        <title>Successional dynamics and alternative stable states in a saline activated sludge microbial community over 9 years.</title>
        <authorList>
            <person name="Wang Y."/>
            <person name="Ye J."/>
            <person name="Ju F."/>
            <person name="Liu L."/>
            <person name="Boyd J.A."/>
            <person name="Deng Y."/>
            <person name="Parks D.H."/>
            <person name="Jiang X."/>
            <person name="Yin X."/>
            <person name="Woodcroft B.J."/>
            <person name="Tyson G.W."/>
            <person name="Hugenholtz P."/>
            <person name="Polz M.F."/>
            <person name="Zhang T."/>
        </authorList>
    </citation>
    <scope>NUCLEOTIDE SEQUENCE</scope>
    <source>
        <strain evidence="1">HKST-UBA13</strain>
    </source>
</reference>
<accession>A0A955L1W7</accession>
<organism evidence="1 2">
    <name type="scientific">Candidatus Dojkabacteria bacterium</name>
    <dbReference type="NCBI Taxonomy" id="2099670"/>
    <lineage>
        <taxon>Bacteria</taxon>
        <taxon>Candidatus Dojkabacteria</taxon>
    </lineage>
</organism>
<evidence type="ECO:0000313" key="2">
    <source>
        <dbReference type="Proteomes" id="UP000775877"/>
    </source>
</evidence>
<dbReference type="Proteomes" id="UP000775877">
    <property type="component" value="Unassembled WGS sequence"/>
</dbReference>
<dbReference type="EMBL" id="JAGQLJ010000088">
    <property type="protein sequence ID" value="MCA9381364.1"/>
    <property type="molecule type" value="Genomic_DNA"/>
</dbReference>